<dbReference type="InterPro" id="IPR016024">
    <property type="entry name" value="ARM-type_fold"/>
</dbReference>
<gene>
    <name evidence="1" type="ORF">LFW2832_00814</name>
</gene>
<proteinExistence type="predicted"/>
<evidence type="ECO:0000313" key="1">
    <source>
        <dbReference type="EMBL" id="VVC04220.1"/>
    </source>
</evidence>
<dbReference type="Pfam" id="PF13646">
    <property type="entry name" value="HEAT_2"/>
    <property type="match status" value="1"/>
</dbReference>
<dbReference type="InterPro" id="IPR011989">
    <property type="entry name" value="ARM-like"/>
</dbReference>
<dbReference type="AlphaFoldDB" id="A0A5E4LQF0"/>
<reference evidence="1 2" key="1">
    <citation type="submission" date="2019-08" db="EMBL/GenBank/DDBJ databases">
        <authorList>
            <person name="Vazquez-Campos X."/>
        </authorList>
    </citation>
    <scope>NUCLEOTIDE SEQUENCE [LARGE SCALE GENOMIC DNA]</scope>
    <source>
        <strain evidence="1">LFW-283_2</strain>
    </source>
</reference>
<dbReference type="Proteomes" id="UP000789941">
    <property type="component" value="Unassembled WGS sequence"/>
</dbReference>
<name>A0A5E4LQF0_9ARCH</name>
<accession>A0A5E4LQF0</accession>
<evidence type="ECO:0000313" key="2">
    <source>
        <dbReference type="Proteomes" id="UP000789941"/>
    </source>
</evidence>
<dbReference type="SUPFAM" id="SSF50249">
    <property type="entry name" value="Nucleic acid-binding proteins"/>
    <property type="match status" value="1"/>
</dbReference>
<dbReference type="InterPro" id="IPR012340">
    <property type="entry name" value="NA-bd_OB-fold"/>
</dbReference>
<sequence length="401" mass="45414">MDSVTANINKLVSLTFDEKPEVRKRAAKSLGELNDPAAVFALVELSYDKDPSVRAVAQQYLDKRKQNEPELMSFANIFSASDEEKKNEVKVEEAPSETREKMLKPITQLFEKHLGKEKAETVRNKLMPSIEKMYAKAHQQHGSKKKTEEAGRKVMQEFLTSYLEVMSDLDQIGDGPTPPVEKRPVVQETHVVPHEEKQEPPKLLEDEISGEIGEVGKNTELDTVSTEIATLESNEIEEMKEHEEIERLPDTFFKKAYETMMLSGGDEDIMKQEMEHMVNEARREILQAFKMARAKFKEMKITNITKIRNGMRNINTDMLIVKTVETMEYQKTKKLKASLMRVLVNDETGNEGVIYLFDDRGAGLKPGLKIKVISGLVKAFNFAGGETALTVGKKGNVYIVL</sequence>
<dbReference type="Gene3D" id="1.25.10.10">
    <property type="entry name" value="Leucine-rich Repeat Variant"/>
    <property type="match status" value="1"/>
</dbReference>
<dbReference type="Gene3D" id="2.40.50.140">
    <property type="entry name" value="Nucleic acid-binding proteins"/>
    <property type="match status" value="1"/>
</dbReference>
<dbReference type="InterPro" id="IPR004155">
    <property type="entry name" value="PBS_lyase_HEAT"/>
</dbReference>
<comment type="caution">
    <text evidence="1">The sequence shown here is derived from an EMBL/GenBank/DDBJ whole genome shotgun (WGS) entry which is preliminary data.</text>
</comment>
<protein>
    <submittedName>
        <fullName evidence="1">HEAT repeats</fullName>
    </submittedName>
</protein>
<organism evidence="1 2">
    <name type="scientific">Candidatus Bilamarchaeum dharawalense</name>
    <dbReference type="NCBI Taxonomy" id="2885759"/>
    <lineage>
        <taxon>Archaea</taxon>
        <taxon>Candidatus Micrarchaeota</taxon>
        <taxon>Candidatus Micrarchaeia</taxon>
        <taxon>Candidatus Anstonellales</taxon>
        <taxon>Candidatus Bilamarchaeaceae</taxon>
        <taxon>Candidatus Bilamarchaeum</taxon>
    </lineage>
</organism>
<dbReference type="SMART" id="SM00567">
    <property type="entry name" value="EZ_HEAT"/>
    <property type="match status" value="1"/>
</dbReference>
<dbReference type="SUPFAM" id="SSF48371">
    <property type="entry name" value="ARM repeat"/>
    <property type="match status" value="1"/>
</dbReference>
<dbReference type="EMBL" id="CABMJJ010000009">
    <property type="protein sequence ID" value="VVC04220.1"/>
    <property type="molecule type" value="Genomic_DNA"/>
</dbReference>